<comment type="caution">
    <text evidence="2">The sequence shown here is derived from an EMBL/GenBank/DDBJ whole genome shotgun (WGS) entry which is preliminary data.</text>
</comment>
<dbReference type="AlphaFoldDB" id="A0AAV5SJY3"/>
<evidence type="ECO:0000313" key="2">
    <source>
        <dbReference type="EMBL" id="GMS83224.1"/>
    </source>
</evidence>
<organism evidence="2 3">
    <name type="scientific">Pristionchus entomophagus</name>
    <dbReference type="NCBI Taxonomy" id="358040"/>
    <lineage>
        <taxon>Eukaryota</taxon>
        <taxon>Metazoa</taxon>
        <taxon>Ecdysozoa</taxon>
        <taxon>Nematoda</taxon>
        <taxon>Chromadorea</taxon>
        <taxon>Rhabditida</taxon>
        <taxon>Rhabditina</taxon>
        <taxon>Diplogasteromorpha</taxon>
        <taxon>Diplogasteroidea</taxon>
        <taxon>Neodiplogasteridae</taxon>
        <taxon>Pristionchus</taxon>
    </lineage>
</organism>
<feature type="non-terminal residue" evidence="2">
    <location>
        <position position="267"/>
    </location>
</feature>
<gene>
    <name evidence="2" type="ORF">PENTCL1PPCAC_5399</name>
</gene>
<keyword evidence="1" id="KW-0175">Coiled coil</keyword>
<protein>
    <submittedName>
        <fullName evidence="2">Uncharacterized protein</fullName>
    </submittedName>
</protein>
<keyword evidence="3" id="KW-1185">Reference proteome</keyword>
<dbReference type="Proteomes" id="UP001432027">
    <property type="component" value="Unassembled WGS sequence"/>
</dbReference>
<feature type="coiled-coil region" evidence="1">
    <location>
        <begin position="74"/>
        <end position="144"/>
    </location>
</feature>
<sequence length="267" mass="31105">HLRMRASENPLDSATLAALHLELNGLRLKVDRMREEQRSTTESARLEREMMRIDHQSDLRRRDRQLESAEWNRRMELNEALNENSVKNRRLEEELQIVNKEMIKQETDHCRVLRETLNTAAAEQQSLLQQLNDMQKQISVFEQKGLQNESLHFRMMSRILIETMANYEIGKESSKIQEQQNELLGAFWKLEAAFIDLDNASTNNESRCFFQESSAHAFFIFSVTMGSVDSTIDTLPQSSFGLLRSILSQMPIVKSNHVEVHVKRSLE</sequence>
<name>A0AAV5SJY3_9BILA</name>
<evidence type="ECO:0000313" key="3">
    <source>
        <dbReference type="Proteomes" id="UP001432027"/>
    </source>
</evidence>
<proteinExistence type="predicted"/>
<feature type="non-terminal residue" evidence="2">
    <location>
        <position position="1"/>
    </location>
</feature>
<accession>A0AAV5SJY3</accession>
<evidence type="ECO:0000256" key="1">
    <source>
        <dbReference type="SAM" id="Coils"/>
    </source>
</evidence>
<reference evidence="2" key="1">
    <citation type="submission" date="2023-10" db="EMBL/GenBank/DDBJ databases">
        <title>Genome assembly of Pristionchus species.</title>
        <authorList>
            <person name="Yoshida K."/>
            <person name="Sommer R.J."/>
        </authorList>
    </citation>
    <scope>NUCLEOTIDE SEQUENCE</scope>
    <source>
        <strain evidence="2">RS0144</strain>
    </source>
</reference>
<dbReference type="EMBL" id="BTSX01000002">
    <property type="protein sequence ID" value="GMS83224.1"/>
    <property type="molecule type" value="Genomic_DNA"/>
</dbReference>